<reference evidence="3" key="1">
    <citation type="journal article" date="2014" name="Front. Microbiol.">
        <title>High frequency of phylogenetically diverse reductive dehalogenase-homologous genes in deep subseafloor sedimentary metagenomes.</title>
        <authorList>
            <person name="Kawai M."/>
            <person name="Futagami T."/>
            <person name="Toyoda A."/>
            <person name="Takaki Y."/>
            <person name="Nishi S."/>
            <person name="Hori S."/>
            <person name="Arai W."/>
            <person name="Tsubouchi T."/>
            <person name="Morono Y."/>
            <person name="Uchiyama I."/>
            <person name="Ito T."/>
            <person name="Fujiyama A."/>
            <person name="Inagaki F."/>
            <person name="Takami H."/>
        </authorList>
    </citation>
    <scope>NUCLEOTIDE SEQUENCE</scope>
    <source>
        <strain evidence="3">Expedition CK06-06</strain>
    </source>
</reference>
<dbReference type="Gene3D" id="3.40.50.300">
    <property type="entry name" value="P-loop containing nucleotide triphosphate hydrolases"/>
    <property type="match status" value="1"/>
</dbReference>
<organism evidence="3">
    <name type="scientific">marine sediment metagenome</name>
    <dbReference type="NCBI Taxonomy" id="412755"/>
    <lineage>
        <taxon>unclassified sequences</taxon>
        <taxon>metagenomes</taxon>
        <taxon>ecological metagenomes</taxon>
    </lineage>
</organism>
<feature type="domain" description="ABC transporter" evidence="2">
    <location>
        <begin position="13"/>
        <end position="70"/>
    </location>
</feature>
<dbReference type="PANTHER" id="PTHR42781">
    <property type="entry name" value="SPERMIDINE/PUTRESCINE IMPORT ATP-BINDING PROTEIN POTA"/>
    <property type="match status" value="1"/>
</dbReference>
<sequence>QKNLEFGLKIRRIPTKERNQIVKESLDLVGMRNFAQAQAHRLSGGETQRVAIARALAANPEVLLCDEPTSSVDPENQVAIINILRQINDLKKITVVFTTHDRSQVTSLAHHSLFLDHGKL</sequence>
<comment type="caution">
    <text evidence="3">The sequence shown here is derived from an EMBL/GenBank/DDBJ whole genome shotgun (WGS) entry which is preliminary data.</text>
</comment>
<evidence type="ECO:0000256" key="1">
    <source>
        <dbReference type="ARBA" id="ARBA00022448"/>
    </source>
</evidence>
<protein>
    <recommendedName>
        <fullName evidence="2">ABC transporter domain-containing protein</fullName>
    </recommendedName>
</protein>
<name>X1VZQ3_9ZZZZ</name>
<feature type="non-terminal residue" evidence="3">
    <location>
        <position position="120"/>
    </location>
</feature>
<dbReference type="GO" id="GO:0005524">
    <property type="term" value="F:ATP binding"/>
    <property type="evidence" value="ECO:0007669"/>
    <property type="project" value="InterPro"/>
</dbReference>
<evidence type="ECO:0000313" key="3">
    <source>
        <dbReference type="EMBL" id="GAJ18855.1"/>
    </source>
</evidence>
<accession>X1VZQ3</accession>
<dbReference type="InterPro" id="IPR003439">
    <property type="entry name" value="ABC_transporter-like_ATP-bd"/>
</dbReference>
<dbReference type="GO" id="GO:0016887">
    <property type="term" value="F:ATP hydrolysis activity"/>
    <property type="evidence" value="ECO:0007669"/>
    <property type="project" value="InterPro"/>
</dbReference>
<proteinExistence type="predicted"/>
<keyword evidence="1" id="KW-0813">Transport</keyword>
<dbReference type="InterPro" id="IPR027417">
    <property type="entry name" value="P-loop_NTPase"/>
</dbReference>
<dbReference type="Pfam" id="PF00005">
    <property type="entry name" value="ABC_tran"/>
    <property type="match status" value="1"/>
</dbReference>
<gene>
    <name evidence="3" type="ORF">S12H4_61220</name>
</gene>
<evidence type="ECO:0000259" key="2">
    <source>
        <dbReference type="Pfam" id="PF00005"/>
    </source>
</evidence>
<dbReference type="PANTHER" id="PTHR42781:SF4">
    <property type="entry name" value="SPERMIDINE_PUTRESCINE IMPORT ATP-BINDING PROTEIN POTA"/>
    <property type="match status" value="1"/>
</dbReference>
<dbReference type="InterPro" id="IPR050093">
    <property type="entry name" value="ABC_SmlMolc_Importer"/>
</dbReference>
<dbReference type="SUPFAM" id="SSF52540">
    <property type="entry name" value="P-loop containing nucleoside triphosphate hydrolases"/>
    <property type="match status" value="1"/>
</dbReference>
<dbReference type="AlphaFoldDB" id="X1VZQ3"/>
<dbReference type="EMBL" id="BARW01040562">
    <property type="protein sequence ID" value="GAJ18855.1"/>
    <property type="molecule type" value="Genomic_DNA"/>
</dbReference>
<feature type="non-terminal residue" evidence="3">
    <location>
        <position position="1"/>
    </location>
</feature>